<evidence type="ECO:0000313" key="3">
    <source>
        <dbReference type="Proteomes" id="UP000033854"/>
    </source>
</evidence>
<sequence>MKTAVGLVIWAIIVLLTLFVSIKITIDLWNINTVEVGPHKIASVSSQSTVTIPESNITITGQNYFEIQDLVSKEITLPEVIPPAIGETNTHFNIKNPPPGKYLLLKASADFYSETPTKITVRGGFEEAIIFSLLYLVVTIFAWGVAFFLVGSFFFD</sequence>
<dbReference type="EMBL" id="LCDA01000003">
    <property type="protein sequence ID" value="KKS43003.1"/>
    <property type="molecule type" value="Genomic_DNA"/>
</dbReference>
<reference evidence="2 3" key="1">
    <citation type="journal article" date="2015" name="Nature">
        <title>rRNA introns, odd ribosomes, and small enigmatic genomes across a large radiation of phyla.</title>
        <authorList>
            <person name="Brown C.T."/>
            <person name="Hug L.A."/>
            <person name="Thomas B.C."/>
            <person name="Sharon I."/>
            <person name="Castelle C.J."/>
            <person name="Singh A."/>
            <person name="Wilkins M.J."/>
            <person name="Williams K.H."/>
            <person name="Banfield J.F."/>
        </authorList>
    </citation>
    <scope>NUCLEOTIDE SEQUENCE [LARGE SCALE GENOMIC DNA]</scope>
</reference>
<keyword evidence="1" id="KW-1133">Transmembrane helix</keyword>
<keyword evidence="1" id="KW-0812">Transmembrane</keyword>
<feature type="transmembrane region" description="Helical" evidence="1">
    <location>
        <begin position="7"/>
        <end position="26"/>
    </location>
</feature>
<organism evidence="2 3">
    <name type="scientific">Candidatus Collierbacteria bacterium GW2011_GWA2_42_17</name>
    <dbReference type="NCBI Taxonomy" id="1618378"/>
    <lineage>
        <taxon>Bacteria</taxon>
        <taxon>Candidatus Collieribacteriota</taxon>
    </lineage>
</organism>
<evidence type="ECO:0000256" key="1">
    <source>
        <dbReference type="SAM" id="Phobius"/>
    </source>
</evidence>
<protein>
    <submittedName>
        <fullName evidence="2">Uncharacterized protein</fullName>
    </submittedName>
</protein>
<name>A0A0G1C015_9BACT</name>
<proteinExistence type="predicted"/>
<comment type="caution">
    <text evidence="2">The sequence shown here is derived from an EMBL/GenBank/DDBJ whole genome shotgun (WGS) entry which is preliminary data.</text>
</comment>
<keyword evidence="1" id="KW-0472">Membrane</keyword>
<evidence type="ECO:0000313" key="2">
    <source>
        <dbReference type="EMBL" id="KKS43003.1"/>
    </source>
</evidence>
<dbReference type="Proteomes" id="UP000033854">
    <property type="component" value="Unassembled WGS sequence"/>
</dbReference>
<accession>A0A0G1C015</accession>
<feature type="transmembrane region" description="Helical" evidence="1">
    <location>
        <begin position="128"/>
        <end position="155"/>
    </location>
</feature>
<gene>
    <name evidence="2" type="ORF">UV06_C0003G0004</name>
</gene>
<dbReference type="AlphaFoldDB" id="A0A0G1C015"/>